<organism evidence="2 3">
    <name type="scientific">Pseudomonas nabeulensis</name>
    <dbReference type="NCBI Taxonomy" id="2293833"/>
    <lineage>
        <taxon>Bacteria</taxon>
        <taxon>Pseudomonadati</taxon>
        <taxon>Pseudomonadota</taxon>
        <taxon>Gammaproteobacteria</taxon>
        <taxon>Pseudomonadales</taxon>
        <taxon>Pseudomonadaceae</taxon>
        <taxon>Pseudomonas</taxon>
    </lineage>
</organism>
<comment type="caution">
    <text evidence="2">The sequence shown here is derived from an EMBL/GenBank/DDBJ whole genome shotgun (WGS) entry which is preliminary data.</text>
</comment>
<feature type="region of interest" description="Disordered" evidence="1">
    <location>
        <begin position="38"/>
        <end position="65"/>
    </location>
</feature>
<feature type="compositionally biased region" description="Basic residues" evidence="1">
    <location>
        <begin position="41"/>
        <end position="65"/>
    </location>
</feature>
<keyword evidence="3" id="KW-1185">Reference proteome</keyword>
<evidence type="ECO:0000313" key="2">
    <source>
        <dbReference type="EMBL" id="TFY93487.1"/>
    </source>
</evidence>
<reference evidence="2 3" key="1">
    <citation type="journal article" date="2019" name="Syst. Appl. Microbiol.">
        <title>New species of pathogenic Pseudomonas isolated from citrus in Tunisia: Proposal of Pseudomonas kairouanensis sp. nov. and Pseudomonas nabeulensis sp. nov.</title>
        <authorList>
            <person name="Oueslati M."/>
            <person name="Mulet M."/>
            <person name="Gomila M."/>
            <person name="Berge O."/>
            <person name="Hajlaoui M.R."/>
            <person name="Lalucat J."/>
            <person name="Sadfi-Zouaoui N."/>
            <person name="Garcia-Valdes E."/>
        </authorList>
    </citation>
    <scope>NUCLEOTIDE SEQUENCE [LARGE SCALE GENOMIC DNA]</scope>
    <source>
        <strain evidence="2 3">E10B</strain>
    </source>
</reference>
<gene>
    <name evidence="2" type="ORF">DYL61_13720</name>
</gene>
<proteinExistence type="predicted"/>
<accession>A0A4Z0B4M2</accession>
<sequence length="65" mass="7292">MWRASLLALGCEAAPTRSLWRVRHIELTGFGAAARPSASKLARHNKLSRHTRVSRHRLPQKHAAT</sequence>
<dbReference type="EMBL" id="QUZT01000022">
    <property type="protein sequence ID" value="TFY93487.1"/>
    <property type="molecule type" value="Genomic_DNA"/>
</dbReference>
<dbReference type="Proteomes" id="UP000297734">
    <property type="component" value="Unassembled WGS sequence"/>
</dbReference>
<name>A0A4Z0B4M2_9PSED</name>
<evidence type="ECO:0000313" key="3">
    <source>
        <dbReference type="Proteomes" id="UP000297734"/>
    </source>
</evidence>
<dbReference type="AlphaFoldDB" id="A0A4Z0B4M2"/>
<evidence type="ECO:0000256" key="1">
    <source>
        <dbReference type="SAM" id="MobiDB-lite"/>
    </source>
</evidence>
<protein>
    <submittedName>
        <fullName evidence="2">Uncharacterized protein</fullName>
    </submittedName>
</protein>
<dbReference type="OrthoDB" id="7032622at2"/>